<evidence type="ECO:0000256" key="1">
    <source>
        <dbReference type="ARBA" id="ARBA00022729"/>
    </source>
</evidence>
<dbReference type="PANTHER" id="PTHR31284:SF54">
    <property type="entry name" value="ACID PHOSPHATASE 1-LIKE"/>
    <property type="match status" value="1"/>
</dbReference>
<accession>A0ABD2SIV4</accession>
<feature type="non-terminal residue" evidence="3">
    <location>
        <position position="1"/>
    </location>
</feature>
<dbReference type="InterPro" id="IPR014403">
    <property type="entry name" value="APS1/VSP"/>
</dbReference>
<evidence type="ECO:0000256" key="2">
    <source>
        <dbReference type="ARBA" id="ARBA00023180"/>
    </source>
</evidence>
<dbReference type="Gene3D" id="3.40.50.1000">
    <property type="entry name" value="HAD superfamily/HAD-like"/>
    <property type="match status" value="1"/>
</dbReference>
<sequence length="282" mass="32215">LVGTFFYYIKDESHIKCYYTNINITNNMKFIFFFLLISIAAKSSHADSIPNQIHPLHPKTGSSGSHVPQINCLSWRLAVETNNVQDWTSVPLQCEDYVGHYMLGKQYRDDCYNIVAAAIQYAKSLKIGKDVWVFDIDETTLSNLPYYARSDVAFGSIKYNATKFEEWTREGKAPTVPAVLFLYNTLLSMGIKPVFISGTKEEFRQIRITNLNKVGYHSWIRLMLKGVNDTGSSMKYKSGKRAELVKDGYRIVGNIGDQWSDLLGDYVGQRTFKLPDPMYYIA</sequence>
<keyword evidence="1" id="KW-0732">Signal</keyword>
<keyword evidence="4" id="KW-1185">Reference proteome</keyword>
<dbReference type="AlphaFoldDB" id="A0ABD2SIV4"/>
<dbReference type="Proteomes" id="UP001627284">
    <property type="component" value="Unassembled WGS sequence"/>
</dbReference>
<dbReference type="InterPro" id="IPR036412">
    <property type="entry name" value="HAD-like_sf"/>
</dbReference>
<dbReference type="EMBL" id="JBJKTR010000015">
    <property type="protein sequence ID" value="KAL3343770.1"/>
    <property type="molecule type" value="Genomic_DNA"/>
</dbReference>
<evidence type="ECO:0000313" key="3">
    <source>
        <dbReference type="EMBL" id="KAL3343770.1"/>
    </source>
</evidence>
<dbReference type="Pfam" id="PF03767">
    <property type="entry name" value="Acid_phosphat_B"/>
    <property type="match status" value="1"/>
</dbReference>
<proteinExistence type="predicted"/>
<dbReference type="CDD" id="cd07535">
    <property type="entry name" value="HAD_VSP"/>
    <property type="match status" value="1"/>
</dbReference>
<dbReference type="SUPFAM" id="SSF56784">
    <property type="entry name" value="HAD-like"/>
    <property type="match status" value="1"/>
</dbReference>
<organism evidence="3 4">
    <name type="scientific">Solanum stoloniferum</name>
    <dbReference type="NCBI Taxonomy" id="62892"/>
    <lineage>
        <taxon>Eukaryota</taxon>
        <taxon>Viridiplantae</taxon>
        <taxon>Streptophyta</taxon>
        <taxon>Embryophyta</taxon>
        <taxon>Tracheophyta</taxon>
        <taxon>Spermatophyta</taxon>
        <taxon>Magnoliopsida</taxon>
        <taxon>eudicotyledons</taxon>
        <taxon>Gunneridae</taxon>
        <taxon>Pentapetalae</taxon>
        <taxon>asterids</taxon>
        <taxon>lamiids</taxon>
        <taxon>Solanales</taxon>
        <taxon>Solanaceae</taxon>
        <taxon>Solanoideae</taxon>
        <taxon>Solaneae</taxon>
        <taxon>Solanum</taxon>
    </lineage>
</organism>
<dbReference type="PANTHER" id="PTHR31284">
    <property type="entry name" value="ACID PHOSPHATASE-LIKE PROTEIN"/>
    <property type="match status" value="1"/>
</dbReference>
<keyword evidence="2" id="KW-0325">Glycoprotein</keyword>
<gene>
    <name evidence="3" type="ORF">AABB24_027350</name>
</gene>
<protein>
    <recommendedName>
        <fullName evidence="5">Acid phosphatase 1</fullName>
    </recommendedName>
</protein>
<dbReference type="NCBIfam" id="TIGR01675">
    <property type="entry name" value="plant-AP"/>
    <property type="match status" value="1"/>
</dbReference>
<dbReference type="InterPro" id="IPR010028">
    <property type="entry name" value="Acid_phosphatase_pln"/>
</dbReference>
<comment type="caution">
    <text evidence="3">The sequence shown here is derived from an EMBL/GenBank/DDBJ whole genome shotgun (WGS) entry which is preliminary data.</text>
</comment>
<reference evidence="3 4" key="1">
    <citation type="submission" date="2024-05" db="EMBL/GenBank/DDBJ databases">
        <title>De novo assembly of an allotetraploid wild potato.</title>
        <authorList>
            <person name="Hosaka A.J."/>
        </authorList>
    </citation>
    <scope>NUCLEOTIDE SEQUENCE [LARGE SCALE GENOMIC DNA]</scope>
    <source>
        <tissue evidence="3">Young leaves</tissue>
    </source>
</reference>
<evidence type="ECO:0000313" key="4">
    <source>
        <dbReference type="Proteomes" id="UP001627284"/>
    </source>
</evidence>
<dbReference type="InterPro" id="IPR005519">
    <property type="entry name" value="Acid_phosphat_B-like"/>
</dbReference>
<evidence type="ECO:0008006" key="5">
    <source>
        <dbReference type="Google" id="ProtNLM"/>
    </source>
</evidence>
<dbReference type="PIRSF" id="PIRSF002674">
    <property type="entry name" value="VSP"/>
    <property type="match status" value="1"/>
</dbReference>
<name>A0ABD2SIV4_9SOLN</name>
<dbReference type="InterPro" id="IPR023214">
    <property type="entry name" value="HAD_sf"/>
</dbReference>